<evidence type="ECO:0000259" key="1">
    <source>
        <dbReference type="Pfam" id="PF13477"/>
    </source>
</evidence>
<keyword evidence="3" id="KW-1185">Reference proteome</keyword>
<reference evidence="2 3" key="1">
    <citation type="submission" date="2022-06" db="EMBL/GenBank/DDBJ databases">
        <title>Mesorhizobium sp. strain RP14 Genome sequencing and assembly.</title>
        <authorList>
            <person name="Kim I."/>
        </authorList>
    </citation>
    <scope>NUCLEOTIDE SEQUENCE [LARGE SCALE GENOMIC DNA]</scope>
    <source>
        <strain evidence="3">RP14(2022)</strain>
    </source>
</reference>
<dbReference type="SUPFAM" id="SSF53756">
    <property type="entry name" value="UDP-Glycosyltransferase/glycogen phosphorylase"/>
    <property type="match status" value="1"/>
</dbReference>
<dbReference type="Proteomes" id="UP001205906">
    <property type="component" value="Unassembled WGS sequence"/>
</dbReference>
<gene>
    <name evidence="2" type="ORF">NGM99_01665</name>
</gene>
<comment type="caution">
    <text evidence="2">The sequence shown here is derived from an EMBL/GenBank/DDBJ whole genome shotgun (WGS) entry which is preliminary data.</text>
</comment>
<feature type="domain" description="Glycosyltransferase subfamily 4-like N-terminal" evidence="1">
    <location>
        <begin position="3"/>
        <end position="122"/>
    </location>
</feature>
<name>A0ABT1C2W5_9HYPH</name>
<accession>A0ABT1C2W5</accession>
<dbReference type="Pfam" id="PF13477">
    <property type="entry name" value="Glyco_trans_4_2"/>
    <property type="match status" value="1"/>
</dbReference>
<dbReference type="EMBL" id="JAMXQS010000001">
    <property type="protein sequence ID" value="MCO6048496.1"/>
    <property type="molecule type" value="Genomic_DNA"/>
</dbReference>
<dbReference type="CDD" id="cd03808">
    <property type="entry name" value="GT4_CapM-like"/>
    <property type="match status" value="1"/>
</dbReference>
<organism evidence="2 3">
    <name type="scientific">Mesorhizobium liriopis</name>
    <dbReference type="NCBI Taxonomy" id="2953882"/>
    <lineage>
        <taxon>Bacteria</taxon>
        <taxon>Pseudomonadati</taxon>
        <taxon>Pseudomonadota</taxon>
        <taxon>Alphaproteobacteria</taxon>
        <taxon>Hyphomicrobiales</taxon>
        <taxon>Phyllobacteriaceae</taxon>
        <taxon>Mesorhizobium</taxon>
    </lineage>
</organism>
<dbReference type="Pfam" id="PF13692">
    <property type="entry name" value="Glyco_trans_1_4"/>
    <property type="match status" value="1"/>
</dbReference>
<dbReference type="PANTHER" id="PTHR12526">
    <property type="entry name" value="GLYCOSYLTRANSFERASE"/>
    <property type="match status" value="1"/>
</dbReference>
<dbReference type="InterPro" id="IPR028098">
    <property type="entry name" value="Glyco_trans_4-like_N"/>
</dbReference>
<proteinExistence type="predicted"/>
<dbReference type="PANTHER" id="PTHR12526:SF638">
    <property type="entry name" value="SPORE COAT PROTEIN SA"/>
    <property type="match status" value="1"/>
</dbReference>
<sequence>MIRAATEAGFEPLVIARVREHRGAIEAMGARVVPLEAERRSLDPFKAAATFWRLARILRRERVSAVHCIALRGILNGGVAAMLAGVSRRVFAVTGGGFLSAHASRRAKLSARVLRFAIRHLFRTRTTRYLFENEDDPRSFGLDQSEPDVWVVGGAGVDPDYFQPVPLPPTPPLRVAVVARMLWSKGVDLAVEAVRLARAAGAAVELSLYGLPDPSNPQSVPRATLEDWSKRDGITWHGRTSDVREVWAVHHIACLPSRGGEGLPRSILEAAACGRAVLTTDVPGCRSFVRDEVDGFVVPPDNAEALAEKLVALARDPVRVAAMGTNARARVLDGYREKDVVETVAALYRTLA</sequence>
<protein>
    <submittedName>
        <fullName evidence="2">Glycosyltransferase family 4 protein</fullName>
    </submittedName>
</protein>
<evidence type="ECO:0000313" key="3">
    <source>
        <dbReference type="Proteomes" id="UP001205906"/>
    </source>
</evidence>
<dbReference type="Gene3D" id="3.40.50.2000">
    <property type="entry name" value="Glycogen Phosphorylase B"/>
    <property type="match status" value="2"/>
</dbReference>
<evidence type="ECO:0000313" key="2">
    <source>
        <dbReference type="EMBL" id="MCO6048496.1"/>
    </source>
</evidence>